<feature type="chain" id="PRO_5005516436" evidence="2">
    <location>
        <begin position="17"/>
        <end position="88"/>
    </location>
</feature>
<evidence type="ECO:0000313" key="3">
    <source>
        <dbReference type="EMBL" id="JAA66458.1"/>
    </source>
</evidence>
<protein>
    <submittedName>
        <fullName evidence="3">Putative molecular chaperone</fullName>
    </submittedName>
</protein>
<feature type="signal peptide" evidence="2">
    <location>
        <begin position="1"/>
        <end position="16"/>
    </location>
</feature>
<feature type="transmembrane region" description="Helical" evidence="1">
    <location>
        <begin position="71"/>
        <end position="87"/>
    </location>
</feature>
<keyword evidence="2" id="KW-0732">Signal</keyword>
<dbReference type="EMBL" id="GADI01007350">
    <property type="protein sequence ID" value="JAA66458.1"/>
    <property type="molecule type" value="mRNA"/>
</dbReference>
<keyword evidence="1" id="KW-0472">Membrane</keyword>
<keyword evidence="1" id="KW-1133">Transmembrane helix</keyword>
<sequence>MFVAFLLPLLVHRRPAALFACSLRRNPSITSVRPQPGPFGKRYLPWVGCWESTPFVFYFRKCTLPSVRRFTVYVVLPFILVGSLVGFL</sequence>
<dbReference type="AlphaFoldDB" id="A0A0K8R6E7"/>
<name>A0A0K8R6E7_IXORI</name>
<keyword evidence="1" id="KW-0812">Transmembrane</keyword>
<evidence type="ECO:0000256" key="1">
    <source>
        <dbReference type="SAM" id="Phobius"/>
    </source>
</evidence>
<reference evidence="3" key="1">
    <citation type="submission" date="2012-12" db="EMBL/GenBank/DDBJ databases">
        <title>Identification and characterization of a phenylalanine ammonia-lyase gene family in Isatis indigotica Fort.</title>
        <authorList>
            <person name="Liu Q."/>
            <person name="Chen J."/>
            <person name="Zhou X."/>
            <person name="Di P."/>
            <person name="Xiao Y."/>
            <person name="Xuan H."/>
            <person name="Zhang L."/>
            <person name="Chen W."/>
        </authorList>
    </citation>
    <scope>NUCLEOTIDE SEQUENCE</scope>
    <source>
        <tissue evidence="3">Salivary gland</tissue>
    </source>
</reference>
<organism evidence="3">
    <name type="scientific">Ixodes ricinus</name>
    <name type="common">Common tick</name>
    <name type="synonym">Acarus ricinus</name>
    <dbReference type="NCBI Taxonomy" id="34613"/>
    <lineage>
        <taxon>Eukaryota</taxon>
        <taxon>Metazoa</taxon>
        <taxon>Ecdysozoa</taxon>
        <taxon>Arthropoda</taxon>
        <taxon>Chelicerata</taxon>
        <taxon>Arachnida</taxon>
        <taxon>Acari</taxon>
        <taxon>Parasitiformes</taxon>
        <taxon>Ixodida</taxon>
        <taxon>Ixodoidea</taxon>
        <taxon>Ixodidae</taxon>
        <taxon>Ixodinae</taxon>
        <taxon>Ixodes</taxon>
    </lineage>
</organism>
<evidence type="ECO:0000256" key="2">
    <source>
        <dbReference type="SAM" id="SignalP"/>
    </source>
</evidence>
<proteinExistence type="evidence at transcript level"/>
<accession>A0A0K8R6E7</accession>